<evidence type="ECO:0000313" key="2">
    <source>
        <dbReference type="EMBL" id="TDX22961.1"/>
    </source>
</evidence>
<dbReference type="AlphaFoldDB" id="A0A4R8FLB0"/>
<feature type="domain" description="AB hydrolase-1" evidence="1">
    <location>
        <begin position="37"/>
        <end position="301"/>
    </location>
</feature>
<evidence type="ECO:0000259" key="1">
    <source>
        <dbReference type="Pfam" id="PF12697"/>
    </source>
</evidence>
<dbReference type="InterPro" id="IPR029058">
    <property type="entry name" value="AB_hydrolase_fold"/>
</dbReference>
<protein>
    <submittedName>
        <fullName evidence="2">Pimeloyl-ACP methyl ester carboxylesterase</fullName>
    </submittedName>
</protein>
<sequence length="317" mass="36234">MIIENQFFLSVGKHNSYQLNVREFYSREKINPKNKPVVLIHGATIASELWVNDYRDYSWCHQLSQLGFHVFTCDLLGFRMSKVDNYELLKISETRADRAAEHLAELVEYIKSLTENDLVSAIACSWGTVVLTKALGSKLHGSINKSVFYAPIGFDLCAAEYWKPKYDLIPERDGEKLGYVFTENKKFIDRWDEEIPVDNKELWRRKEVLTSVIENTLKGSVSEGDSFIVPTGPLADLHDIFSGKLVHDPSSITSSSLVIRADHDMTSTAFSSENFYKAIYSCDKKYVKIKNGTHFAILEQSAKDIFGEIIRFLNDYK</sequence>
<dbReference type="Pfam" id="PF12697">
    <property type="entry name" value="Abhydrolase_6"/>
    <property type="match status" value="1"/>
</dbReference>
<accession>A0A4R8FLB0</accession>
<dbReference type="RefSeq" id="WP_134020841.1">
    <property type="nucleotide sequence ID" value="NZ_SOEC01000026.1"/>
</dbReference>
<proteinExistence type="predicted"/>
<reference evidence="2 3" key="1">
    <citation type="submission" date="2019-03" db="EMBL/GenBank/DDBJ databases">
        <title>Freshwater and sediment microbial communities from various areas in North America, analyzing microbe dynamics in response to fracking.</title>
        <authorList>
            <person name="Lamendella R."/>
        </authorList>
    </citation>
    <scope>NUCLEOTIDE SEQUENCE [LARGE SCALE GENOMIC DNA]</scope>
    <source>
        <strain evidence="2 3">6_TX</strain>
    </source>
</reference>
<dbReference type="InterPro" id="IPR000073">
    <property type="entry name" value="AB_hydrolase_1"/>
</dbReference>
<organism evidence="2 3">
    <name type="scientific">Modicisalibacter xianhensis</name>
    <dbReference type="NCBI Taxonomy" id="442341"/>
    <lineage>
        <taxon>Bacteria</taxon>
        <taxon>Pseudomonadati</taxon>
        <taxon>Pseudomonadota</taxon>
        <taxon>Gammaproteobacteria</taxon>
        <taxon>Oceanospirillales</taxon>
        <taxon>Halomonadaceae</taxon>
        <taxon>Modicisalibacter</taxon>
    </lineage>
</organism>
<gene>
    <name evidence="2" type="ORF">DFO67_12631</name>
</gene>
<dbReference type="Proteomes" id="UP000294489">
    <property type="component" value="Unassembled WGS sequence"/>
</dbReference>
<comment type="caution">
    <text evidence="2">The sequence shown here is derived from an EMBL/GenBank/DDBJ whole genome shotgun (WGS) entry which is preliminary data.</text>
</comment>
<name>A0A4R8FLB0_9GAMM</name>
<dbReference type="Gene3D" id="3.40.50.1820">
    <property type="entry name" value="alpha/beta hydrolase"/>
    <property type="match status" value="1"/>
</dbReference>
<evidence type="ECO:0000313" key="3">
    <source>
        <dbReference type="Proteomes" id="UP000294489"/>
    </source>
</evidence>
<dbReference type="SUPFAM" id="SSF53474">
    <property type="entry name" value="alpha/beta-Hydrolases"/>
    <property type="match status" value="1"/>
</dbReference>
<dbReference type="EMBL" id="SOEC01000026">
    <property type="protein sequence ID" value="TDX22961.1"/>
    <property type="molecule type" value="Genomic_DNA"/>
</dbReference>
<dbReference type="OrthoDB" id="4269629at2"/>